<feature type="region of interest" description="Disordered" evidence="1">
    <location>
        <begin position="1"/>
        <end position="54"/>
    </location>
</feature>
<evidence type="ECO:0000313" key="3">
    <source>
        <dbReference type="Proteomes" id="UP001469553"/>
    </source>
</evidence>
<proteinExistence type="predicted"/>
<reference evidence="2 3" key="1">
    <citation type="submission" date="2021-06" db="EMBL/GenBank/DDBJ databases">
        <authorList>
            <person name="Palmer J.M."/>
        </authorList>
    </citation>
    <scope>NUCLEOTIDE SEQUENCE [LARGE SCALE GENOMIC DNA]</scope>
    <source>
        <strain evidence="2 3">AS_MEX2019</strain>
        <tissue evidence="2">Muscle</tissue>
    </source>
</reference>
<name>A0ABV1A2U6_9TELE</name>
<dbReference type="Proteomes" id="UP001469553">
    <property type="component" value="Unassembled WGS sequence"/>
</dbReference>
<accession>A0ABV1A2U6</accession>
<feature type="compositionally biased region" description="Basic and acidic residues" evidence="1">
    <location>
        <begin position="30"/>
        <end position="43"/>
    </location>
</feature>
<dbReference type="EMBL" id="JAHRIP010080652">
    <property type="protein sequence ID" value="MEQ2312864.1"/>
    <property type="molecule type" value="Genomic_DNA"/>
</dbReference>
<evidence type="ECO:0000256" key="1">
    <source>
        <dbReference type="SAM" id="MobiDB-lite"/>
    </source>
</evidence>
<sequence length="104" mass="11816">MVPISSSLRARGRIHAEQVGNPSQGNTETYRTRVPRENPRMHGENIQTPCRKTPGRTQDLIAARQQYYKLCHRAAQPNISGKYNFSHISVTPCNSKPMLYSYVT</sequence>
<feature type="compositionally biased region" description="Polar residues" evidence="1">
    <location>
        <begin position="20"/>
        <end position="29"/>
    </location>
</feature>
<gene>
    <name evidence="2" type="ORF">AMECASPLE_035745</name>
</gene>
<protein>
    <submittedName>
        <fullName evidence="2">Uncharacterized protein</fullName>
    </submittedName>
</protein>
<comment type="caution">
    <text evidence="2">The sequence shown here is derived from an EMBL/GenBank/DDBJ whole genome shotgun (WGS) entry which is preliminary data.</text>
</comment>
<evidence type="ECO:0000313" key="2">
    <source>
        <dbReference type="EMBL" id="MEQ2312864.1"/>
    </source>
</evidence>
<organism evidence="2 3">
    <name type="scientific">Ameca splendens</name>
    <dbReference type="NCBI Taxonomy" id="208324"/>
    <lineage>
        <taxon>Eukaryota</taxon>
        <taxon>Metazoa</taxon>
        <taxon>Chordata</taxon>
        <taxon>Craniata</taxon>
        <taxon>Vertebrata</taxon>
        <taxon>Euteleostomi</taxon>
        <taxon>Actinopterygii</taxon>
        <taxon>Neopterygii</taxon>
        <taxon>Teleostei</taxon>
        <taxon>Neoteleostei</taxon>
        <taxon>Acanthomorphata</taxon>
        <taxon>Ovalentaria</taxon>
        <taxon>Atherinomorphae</taxon>
        <taxon>Cyprinodontiformes</taxon>
        <taxon>Goodeidae</taxon>
        <taxon>Ameca</taxon>
    </lineage>
</organism>
<keyword evidence="3" id="KW-1185">Reference proteome</keyword>